<dbReference type="Pfam" id="PF14550">
    <property type="entry name" value="Peptidase_S78_2"/>
    <property type="match status" value="1"/>
</dbReference>
<feature type="domain" description="Phage-like element PBSX protein XkdF" evidence="1">
    <location>
        <begin position="87"/>
        <end position="196"/>
    </location>
</feature>
<protein>
    <recommendedName>
        <fullName evidence="1">Phage-like element PBSX protein XkdF domain-containing protein</fullName>
    </recommendedName>
</protein>
<dbReference type="EMBL" id="LAZR01000429">
    <property type="protein sequence ID" value="KKN69245.1"/>
    <property type="molecule type" value="Genomic_DNA"/>
</dbReference>
<dbReference type="AlphaFoldDB" id="A0A0F9SJU4"/>
<accession>A0A0F9SJU4</accession>
<comment type="caution">
    <text evidence="2">The sequence shown here is derived from an EMBL/GenBank/DDBJ whole genome shotgun (WGS) entry which is preliminary data.</text>
</comment>
<sequence length="229" mass="25291">MGTKENATMPDRNSAYSSVWAAVKSGKLKRGKCARCGAGKTQAHHPTGSYSGTKHIVWLCDKHHRAAHVRKRSGSGYKKSEKETIKIVKADDSQRLVYLIVVKPNTLDTDDQWFPLEDVELMAHRFLVRYGLGEAHIFEEHSKRTSGVFIAQSYITPVDFVLNGHSIVLGTWMVVLYVPNDEIWNKIMSGKLTGASPRGPAILSPGVMPTPEEVHGLSTDGRLDVPADV</sequence>
<evidence type="ECO:0000259" key="1">
    <source>
        <dbReference type="Pfam" id="PF14550"/>
    </source>
</evidence>
<gene>
    <name evidence="2" type="ORF">LCGC14_0442400</name>
</gene>
<dbReference type="InterPro" id="IPR027924">
    <property type="entry name" value="XkdF"/>
</dbReference>
<name>A0A0F9SJU4_9ZZZZ</name>
<organism evidence="2">
    <name type="scientific">marine sediment metagenome</name>
    <dbReference type="NCBI Taxonomy" id="412755"/>
    <lineage>
        <taxon>unclassified sequences</taxon>
        <taxon>metagenomes</taxon>
        <taxon>ecological metagenomes</taxon>
    </lineage>
</organism>
<reference evidence="2" key="1">
    <citation type="journal article" date="2015" name="Nature">
        <title>Complex archaea that bridge the gap between prokaryotes and eukaryotes.</title>
        <authorList>
            <person name="Spang A."/>
            <person name="Saw J.H."/>
            <person name="Jorgensen S.L."/>
            <person name="Zaremba-Niedzwiedzka K."/>
            <person name="Martijn J."/>
            <person name="Lind A.E."/>
            <person name="van Eijk R."/>
            <person name="Schleper C."/>
            <person name="Guy L."/>
            <person name="Ettema T.J."/>
        </authorList>
    </citation>
    <scope>NUCLEOTIDE SEQUENCE</scope>
</reference>
<proteinExistence type="predicted"/>
<evidence type="ECO:0000313" key="2">
    <source>
        <dbReference type="EMBL" id="KKN69245.1"/>
    </source>
</evidence>